<evidence type="ECO:0000313" key="3">
    <source>
        <dbReference type="Proteomes" id="UP000001194"/>
    </source>
</evidence>
<accession>B0DGB3</accession>
<name>B0DGB3_LACBS</name>
<evidence type="ECO:0000256" key="1">
    <source>
        <dbReference type="SAM" id="MobiDB-lite"/>
    </source>
</evidence>
<dbReference type="KEGG" id="lbc:LACBIDRAFT_328887"/>
<reference evidence="2 3" key="1">
    <citation type="journal article" date="2008" name="Nature">
        <title>The genome of Laccaria bicolor provides insights into mycorrhizal symbiosis.</title>
        <authorList>
            <person name="Martin F."/>
            <person name="Aerts A."/>
            <person name="Ahren D."/>
            <person name="Brun A."/>
            <person name="Danchin E.G.J."/>
            <person name="Duchaussoy F."/>
            <person name="Gibon J."/>
            <person name="Kohler A."/>
            <person name="Lindquist E."/>
            <person name="Pereda V."/>
            <person name="Salamov A."/>
            <person name="Shapiro H.J."/>
            <person name="Wuyts J."/>
            <person name="Blaudez D."/>
            <person name="Buee M."/>
            <person name="Brokstein P."/>
            <person name="Canbaeck B."/>
            <person name="Cohen D."/>
            <person name="Courty P.E."/>
            <person name="Coutinho P.M."/>
            <person name="Delaruelle C."/>
            <person name="Detter J.C."/>
            <person name="Deveau A."/>
            <person name="DiFazio S."/>
            <person name="Duplessis S."/>
            <person name="Fraissinet-Tachet L."/>
            <person name="Lucic E."/>
            <person name="Frey-Klett P."/>
            <person name="Fourrey C."/>
            <person name="Feussner I."/>
            <person name="Gay G."/>
            <person name="Grimwood J."/>
            <person name="Hoegger P.J."/>
            <person name="Jain P."/>
            <person name="Kilaru S."/>
            <person name="Labbe J."/>
            <person name="Lin Y.C."/>
            <person name="Legue V."/>
            <person name="Le Tacon F."/>
            <person name="Marmeisse R."/>
            <person name="Melayah D."/>
            <person name="Montanini B."/>
            <person name="Muratet M."/>
            <person name="Nehls U."/>
            <person name="Niculita-Hirzel H."/>
            <person name="Oudot-Le Secq M.P."/>
            <person name="Peter M."/>
            <person name="Quesneville H."/>
            <person name="Rajashekar B."/>
            <person name="Reich M."/>
            <person name="Rouhier N."/>
            <person name="Schmutz J."/>
            <person name="Yin T."/>
            <person name="Chalot M."/>
            <person name="Henrissat B."/>
            <person name="Kuees U."/>
            <person name="Lucas S."/>
            <person name="Van de Peer Y."/>
            <person name="Podila G.K."/>
            <person name="Polle A."/>
            <person name="Pukkila P.J."/>
            <person name="Richardson P.M."/>
            <person name="Rouze P."/>
            <person name="Sanders I.R."/>
            <person name="Stajich J.E."/>
            <person name="Tunlid A."/>
            <person name="Tuskan G."/>
            <person name="Grigoriev I.V."/>
        </authorList>
    </citation>
    <scope>NUCLEOTIDE SEQUENCE [LARGE SCALE GENOMIC DNA]</scope>
    <source>
        <strain evidence="3">S238N-H82 / ATCC MYA-4686</strain>
    </source>
</reference>
<dbReference type="HOGENOM" id="CLU_590608_0_0_1"/>
<organism evidence="3">
    <name type="scientific">Laccaria bicolor (strain S238N-H82 / ATCC MYA-4686)</name>
    <name type="common">Bicoloured deceiver</name>
    <name type="synonym">Laccaria laccata var. bicolor</name>
    <dbReference type="NCBI Taxonomy" id="486041"/>
    <lineage>
        <taxon>Eukaryota</taxon>
        <taxon>Fungi</taxon>
        <taxon>Dikarya</taxon>
        <taxon>Basidiomycota</taxon>
        <taxon>Agaricomycotina</taxon>
        <taxon>Agaricomycetes</taxon>
        <taxon>Agaricomycetidae</taxon>
        <taxon>Agaricales</taxon>
        <taxon>Agaricineae</taxon>
        <taxon>Hydnangiaceae</taxon>
        <taxon>Laccaria</taxon>
    </lineage>
</organism>
<dbReference type="OrthoDB" id="10641376at2759"/>
<gene>
    <name evidence="2" type="ORF">LACBIDRAFT_328887</name>
</gene>
<evidence type="ECO:0000313" key="2">
    <source>
        <dbReference type="EMBL" id="EDR06485.1"/>
    </source>
</evidence>
<keyword evidence="3" id="KW-1185">Reference proteome</keyword>
<feature type="region of interest" description="Disordered" evidence="1">
    <location>
        <begin position="77"/>
        <end position="268"/>
    </location>
</feature>
<dbReference type="AlphaFoldDB" id="B0DGB3"/>
<feature type="compositionally biased region" description="Low complexity" evidence="1">
    <location>
        <begin position="97"/>
        <end position="108"/>
    </location>
</feature>
<dbReference type="EMBL" id="DS547108">
    <property type="protein sequence ID" value="EDR06485.1"/>
    <property type="molecule type" value="Genomic_DNA"/>
</dbReference>
<feature type="compositionally biased region" description="Polar residues" evidence="1">
    <location>
        <begin position="211"/>
        <end position="223"/>
    </location>
</feature>
<protein>
    <submittedName>
        <fullName evidence="2">Predicted protein</fullName>
    </submittedName>
</protein>
<sequence length="463" mass="50975">MTSIDFYDSYASVFDAYAGTAVHDFLNGLMQFFSLRWVFTLEPLRALFHVYLLEMTFIGKIVKIEFYTERTSANSASGNFAQTQQHSTTPPSPPSCSPTTNTSPTTTTTDDDNTRPRQQRRPRQTTTTNDHGTQRRPHSRTRQPPTNHERPPTRQTRKTRDSDPLPPANDDRNTHHHKRRPPPTKTTTAAHEKRPAPMNDSRRPCKRQAPPTKSTQHTQTTSAAHEKRLAPTNNIRRPCKRRPPPTKNTQQTQTTTQSLSLHHSLHHSITPSPSLITLKFEVLTWFMNPCTTLPLIDIGVPQPAGAGEAVSDKVLAALTSALAADAPTAPLFNPAAISLHDLVVLQSLKHPELNKVAKFHNQKAAGTNAAIIKCLRALAMSTLASAAPIPPSPPPTSALTAPIPPSPCQSPVSASIPAPPHPTVNPSLHYPSYHAPTYPSYYYAPTYQPVSVCIGFNRFMTGL</sequence>
<feature type="compositionally biased region" description="Basic and acidic residues" evidence="1">
    <location>
        <begin position="190"/>
        <end position="203"/>
    </location>
</feature>
<dbReference type="InParanoid" id="B0DGB3"/>
<feature type="compositionally biased region" description="Basic and acidic residues" evidence="1">
    <location>
        <begin position="147"/>
        <end position="173"/>
    </location>
</feature>
<feature type="compositionally biased region" description="Low complexity" evidence="1">
    <location>
        <begin position="249"/>
        <end position="268"/>
    </location>
</feature>
<dbReference type="Proteomes" id="UP000001194">
    <property type="component" value="Unassembled WGS sequence"/>
</dbReference>
<dbReference type="GeneID" id="6078415"/>
<proteinExistence type="predicted"/>
<dbReference type="RefSeq" id="XP_001882857.1">
    <property type="nucleotide sequence ID" value="XM_001882822.1"/>
</dbReference>